<proteinExistence type="predicted"/>
<dbReference type="RefSeq" id="WP_400188250.1">
    <property type="nucleotide sequence ID" value="NZ_JBGORX010000006.1"/>
</dbReference>
<keyword evidence="4" id="KW-1185">Reference proteome</keyword>
<protein>
    <submittedName>
        <fullName evidence="3">Cell division protein ZapE</fullName>
    </submittedName>
</protein>
<dbReference type="PANTHER" id="PTHR12169">
    <property type="entry name" value="ATPASE N2B"/>
    <property type="match status" value="1"/>
</dbReference>
<comment type="caution">
    <text evidence="3">The sequence shown here is derived from an EMBL/GenBank/DDBJ whole genome shotgun (WGS) entry which is preliminary data.</text>
</comment>
<dbReference type="EMBL" id="JBGORX010000006">
    <property type="protein sequence ID" value="MFJ1269428.1"/>
    <property type="molecule type" value="Genomic_DNA"/>
</dbReference>
<dbReference type="Gene3D" id="3.40.50.300">
    <property type="entry name" value="P-loop containing nucleotide triphosphate hydrolases"/>
    <property type="match status" value="1"/>
</dbReference>
<keyword evidence="3" id="KW-0131">Cell cycle</keyword>
<evidence type="ECO:0000256" key="2">
    <source>
        <dbReference type="ARBA" id="ARBA00022840"/>
    </source>
</evidence>
<reference evidence="3 4" key="1">
    <citation type="submission" date="2024-08" db="EMBL/GenBank/DDBJ databases">
        <title>Draft Genome Sequence of Legionella lytica strain DSB2004, Isolated From a Fire Sprinkler System.</title>
        <authorList>
            <person name="Everhart A.D."/>
            <person name="Kidane D.T."/>
            <person name="Farone A.L."/>
            <person name="Farone M.B."/>
        </authorList>
    </citation>
    <scope>NUCLEOTIDE SEQUENCE [LARGE SCALE GENOMIC DNA]</scope>
    <source>
        <strain evidence="3 4">DSB2004</strain>
    </source>
</reference>
<keyword evidence="2" id="KW-0067">ATP-binding</keyword>
<gene>
    <name evidence="3" type="primary">zapE</name>
    <name evidence="3" type="ORF">ACD661_12750</name>
</gene>
<organism evidence="3 4">
    <name type="scientific">Legionella lytica</name>
    <dbReference type="NCBI Taxonomy" id="96232"/>
    <lineage>
        <taxon>Bacteria</taxon>
        <taxon>Pseudomonadati</taxon>
        <taxon>Pseudomonadota</taxon>
        <taxon>Gammaproteobacteria</taxon>
        <taxon>Legionellales</taxon>
        <taxon>Legionellaceae</taxon>
        <taxon>Legionella</taxon>
    </lineage>
</organism>
<evidence type="ECO:0000313" key="4">
    <source>
        <dbReference type="Proteomes" id="UP001615550"/>
    </source>
</evidence>
<sequence length="360" mass="41652">MTLTAYYDAAIERGEINDDPLQREILAHMERLAQDLEKAKASWFAWMRKPHIQGLYIYGPVGAGKTYLVDLFYDHIAESQKARFHFHHFMQQVDAQLRRLQGQKDPLRQIAKNLSKSVRVLCFDEFLVHDVAYAMILAELLQALIAHGVILVISSNTMPDELYKNGVHRKRFLPAITAINNNCQVLNLNELRDYRVGREPLVDAYLFPLSPQTQEKMEQQFLSLAAPTQGAGMILIQNRDISYLQRGDKSIWFDFNVLCNLPRSQLDYLELAGMFDSIFISDVPQLTENHTLQAIMFIHFIDVMYDRGVNIIISAAVPVEQLYLKGELLEMFKRTRSRLMEMQSVDYLSRHPKREVQEMG</sequence>
<dbReference type="GO" id="GO:0051301">
    <property type="term" value="P:cell division"/>
    <property type="evidence" value="ECO:0007669"/>
    <property type="project" value="UniProtKB-KW"/>
</dbReference>
<dbReference type="InterPro" id="IPR027417">
    <property type="entry name" value="P-loop_NTPase"/>
</dbReference>
<keyword evidence="3" id="KW-0132">Cell division</keyword>
<evidence type="ECO:0000313" key="3">
    <source>
        <dbReference type="EMBL" id="MFJ1269428.1"/>
    </source>
</evidence>
<dbReference type="Proteomes" id="UP001615550">
    <property type="component" value="Unassembled WGS sequence"/>
</dbReference>
<dbReference type="Pfam" id="PF03969">
    <property type="entry name" value="AFG1_ATPase"/>
    <property type="match status" value="1"/>
</dbReference>
<keyword evidence="1" id="KW-0547">Nucleotide-binding</keyword>
<dbReference type="PANTHER" id="PTHR12169:SF6">
    <property type="entry name" value="AFG1-LIKE ATPASE"/>
    <property type="match status" value="1"/>
</dbReference>
<dbReference type="NCBIfam" id="NF040713">
    <property type="entry name" value="ZapE"/>
    <property type="match status" value="1"/>
</dbReference>
<name>A0ABW8D9S0_9GAMM</name>
<dbReference type="InterPro" id="IPR005654">
    <property type="entry name" value="ATPase_AFG1-like"/>
</dbReference>
<accession>A0ABW8D9S0</accession>
<dbReference type="SUPFAM" id="SSF52540">
    <property type="entry name" value="P-loop containing nucleoside triphosphate hydrolases"/>
    <property type="match status" value="1"/>
</dbReference>
<evidence type="ECO:0000256" key="1">
    <source>
        <dbReference type="ARBA" id="ARBA00022741"/>
    </source>
</evidence>